<dbReference type="EnsemblMetazoa" id="XM_021060109.2">
    <property type="protein sequence ID" value="XP_020915768.1"/>
    <property type="gene ID" value="LOC110253231"/>
</dbReference>
<dbReference type="PANTHER" id="PTHR22894:SF5">
    <property type="entry name" value="RING-TYPE DOMAIN-CONTAINING PROTEIN"/>
    <property type="match status" value="1"/>
</dbReference>
<dbReference type="Pfam" id="PF06803">
    <property type="entry name" value="DUF1232"/>
    <property type="match status" value="1"/>
</dbReference>
<evidence type="ECO:0000256" key="7">
    <source>
        <dbReference type="ARBA" id="ARBA00022989"/>
    </source>
</evidence>
<dbReference type="EnsemblMetazoa" id="XM_021060106.2">
    <property type="protein sequence ID" value="XP_020915765.1"/>
    <property type="gene ID" value="LOC110253229"/>
</dbReference>
<evidence type="ECO:0000256" key="1">
    <source>
        <dbReference type="ARBA" id="ARBA00004127"/>
    </source>
</evidence>
<dbReference type="GO" id="GO:0008270">
    <property type="term" value="F:zinc ion binding"/>
    <property type="evidence" value="ECO:0007669"/>
    <property type="project" value="UniProtKB-KW"/>
</dbReference>
<evidence type="ECO:0000256" key="2">
    <source>
        <dbReference type="ARBA" id="ARBA00014068"/>
    </source>
</evidence>
<keyword evidence="15" id="KW-1185">Reference proteome</keyword>
<dbReference type="InterPro" id="IPR001841">
    <property type="entry name" value="Znf_RING"/>
</dbReference>
<keyword evidence="5 11" id="KW-0863">Zinc-finger</keyword>
<dbReference type="OMA" id="CRQEEQN"/>
<evidence type="ECO:0000313" key="14">
    <source>
        <dbReference type="EnsemblMetazoa" id="XP_020915768.1"/>
    </source>
</evidence>
<dbReference type="PROSITE" id="PS50089">
    <property type="entry name" value="ZF_RING_2"/>
    <property type="match status" value="1"/>
</dbReference>
<keyword evidence="8 12" id="KW-0472">Membrane</keyword>
<dbReference type="PANTHER" id="PTHR22894">
    <property type="entry name" value="RING-TYPE DOMAIN-CONTAINING PROTEIN"/>
    <property type="match status" value="1"/>
</dbReference>
<feature type="transmembrane region" description="Helical" evidence="12">
    <location>
        <begin position="234"/>
        <end position="254"/>
    </location>
</feature>
<evidence type="ECO:0000256" key="10">
    <source>
        <dbReference type="ARBA" id="ARBA00031107"/>
    </source>
</evidence>
<dbReference type="OrthoDB" id="6020240at2759"/>
<organism evidence="14 15">
    <name type="scientific">Exaiptasia diaphana</name>
    <name type="common">Tropical sea anemone</name>
    <name type="synonym">Aiptasia pulchella</name>
    <dbReference type="NCBI Taxonomy" id="2652724"/>
    <lineage>
        <taxon>Eukaryota</taxon>
        <taxon>Metazoa</taxon>
        <taxon>Cnidaria</taxon>
        <taxon>Anthozoa</taxon>
        <taxon>Hexacorallia</taxon>
        <taxon>Actiniaria</taxon>
        <taxon>Aiptasiidae</taxon>
        <taxon>Exaiptasia</taxon>
    </lineage>
</organism>
<proteinExistence type="predicted"/>
<accession>A0A913Y6X5</accession>
<keyword evidence="3 12" id="KW-0812">Transmembrane</keyword>
<dbReference type="CDD" id="cd16553">
    <property type="entry name" value="RING-HC_RNF170"/>
    <property type="match status" value="1"/>
</dbReference>
<dbReference type="InterPro" id="IPR013083">
    <property type="entry name" value="Znf_RING/FYVE/PHD"/>
</dbReference>
<evidence type="ECO:0000256" key="9">
    <source>
        <dbReference type="ARBA" id="ARBA00030110"/>
    </source>
</evidence>
<dbReference type="SUPFAM" id="SSF57850">
    <property type="entry name" value="RING/U-box"/>
    <property type="match status" value="1"/>
</dbReference>
<evidence type="ECO:0000256" key="6">
    <source>
        <dbReference type="ARBA" id="ARBA00022833"/>
    </source>
</evidence>
<feature type="domain" description="RING-type" evidence="13">
    <location>
        <begin position="95"/>
        <end position="138"/>
    </location>
</feature>
<keyword evidence="7 12" id="KW-1133">Transmembrane helix</keyword>
<feature type="transmembrane region" description="Helical" evidence="12">
    <location>
        <begin position="197"/>
        <end position="222"/>
    </location>
</feature>
<dbReference type="KEGG" id="epa:110253231"/>
<dbReference type="Proteomes" id="UP000887567">
    <property type="component" value="Unplaced"/>
</dbReference>
<dbReference type="GO" id="GO:0012505">
    <property type="term" value="C:endomembrane system"/>
    <property type="evidence" value="ECO:0007669"/>
    <property type="project" value="UniProtKB-SubCell"/>
</dbReference>
<sequence length="267" mass="30499">MAGVGSIYTLHSKGSMIEGIGDEVLLGLVSTLVLIAIVSIIFRNHVGIRNIHPLQEEQVRLARDRLGVGREDDSEEHQSEHISEPPRPFSVERHCPVCLTDARYLTMTNCGHEFCAPCIISYWRYGRWLGAVQCPVCRQKVTILFKNFSPEENESSESEQWKREILEYNRRFSGLPRSLMDYIRDFPTLLRQLLSELFSVGGLVWVLRMRIILCFLAAALYFVSPLDIIPESVFGFLGLLDDFLIVLLLLVYVTEAYRQYVANRATA</sequence>
<dbReference type="GeneID" id="110253231"/>
<evidence type="ECO:0000256" key="8">
    <source>
        <dbReference type="ARBA" id="ARBA00023136"/>
    </source>
</evidence>
<dbReference type="PROSITE" id="PS00518">
    <property type="entry name" value="ZF_RING_1"/>
    <property type="match status" value="1"/>
</dbReference>
<keyword evidence="6" id="KW-0862">Zinc</keyword>
<dbReference type="InterPro" id="IPR017907">
    <property type="entry name" value="Znf_RING_CS"/>
</dbReference>
<dbReference type="InterPro" id="IPR010652">
    <property type="entry name" value="DUF1232"/>
</dbReference>
<keyword evidence="4" id="KW-0479">Metal-binding</keyword>
<dbReference type="InterPro" id="IPR038896">
    <property type="entry name" value="RNF170"/>
</dbReference>
<comment type="subcellular location">
    <subcellularLocation>
        <location evidence="1">Endomembrane system</location>
        <topology evidence="1">Multi-pass membrane protein</topology>
    </subcellularLocation>
</comment>
<evidence type="ECO:0000256" key="4">
    <source>
        <dbReference type="ARBA" id="ARBA00022723"/>
    </source>
</evidence>
<feature type="transmembrane region" description="Helical" evidence="12">
    <location>
        <begin position="24"/>
        <end position="42"/>
    </location>
</feature>
<dbReference type="AlphaFoldDB" id="A0A913Y6X5"/>
<dbReference type="KEGG" id="epa:110253229"/>
<dbReference type="InterPro" id="IPR018957">
    <property type="entry name" value="Znf_C3HC4_RING-type"/>
</dbReference>
<evidence type="ECO:0000256" key="12">
    <source>
        <dbReference type="SAM" id="Phobius"/>
    </source>
</evidence>
<dbReference type="SMART" id="SM00184">
    <property type="entry name" value="RING"/>
    <property type="match status" value="1"/>
</dbReference>
<protein>
    <recommendedName>
        <fullName evidence="2">E3 ubiquitin-protein ligase RNF170</fullName>
    </recommendedName>
    <alternativeName>
        <fullName evidence="10">RING finger protein 170</fullName>
    </alternativeName>
    <alternativeName>
        <fullName evidence="9">RING-type E3 ubiquitin transferase RNF170</fullName>
    </alternativeName>
</protein>
<dbReference type="GO" id="GO:0061630">
    <property type="term" value="F:ubiquitin protein ligase activity"/>
    <property type="evidence" value="ECO:0007669"/>
    <property type="project" value="InterPro"/>
</dbReference>
<evidence type="ECO:0000256" key="11">
    <source>
        <dbReference type="PROSITE-ProRule" id="PRU00175"/>
    </source>
</evidence>
<name>A0A913Y6X5_EXADI</name>
<dbReference type="RefSeq" id="XP_020915765.1">
    <property type="nucleotide sequence ID" value="XM_021060106.2"/>
</dbReference>
<dbReference type="GeneID" id="110253229"/>
<evidence type="ECO:0000313" key="15">
    <source>
        <dbReference type="Proteomes" id="UP000887567"/>
    </source>
</evidence>
<dbReference type="Pfam" id="PF00097">
    <property type="entry name" value="zf-C3HC4"/>
    <property type="match status" value="1"/>
</dbReference>
<reference evidence="14" key="1">
    <citation type="submission" date="2022-11" db="UniProtKB">
        <authorList>
            <consortium name="EnsemblMetazoa"/>
        </authorList>
    </citation>
    <scope>IDENTIFICATION</scope>
</reference>
<evidence type="ECO:0000256" key="3">
    <source>
        <dbReference type="ARBA" id="ARBA00022692"/>
    </source>
</evidence>
<dbReference type="RefSeq" id="XP_020915768.1">
    <property type="nucleotide sequence ID" value="XM_021060109.2"/>
</dbReference>
<evidence type="ECO:0000256" key="5">
    <source>
        <dbReference type="ARBA" id="ARBA00022771"/>
    </source>
</evidence>
<dbReference type="Gene3D" id="3.30.40.10">
    <property type="entry name" value="Zinc/RING finger domain, C3HC4 (zinc finger)"/>
    <property type="match status" value="1"/>
</dbReference>
<evidence type="ECO:0000259" key="13">
    <source>
        <dbReference type="PROSITE" id="PS50089"/>
    </source>
</evidence>